<protein>
    <submittedName>
        <fullName evidence="8">Putative molybdenum cofactor biosynthesis protein A</fullName>
    </submittedName>
</protein>
<dbReference type="GO" id="GO:0051539">
    <property type="term" value="F:4 iron, 4 sulfur cluster binding"/>
    <property type="evidence" value="ECO:0007669"/>
    <property type="project" value="UniProtKB-KW"/>
</dbReference>
<dbReference type="CDD" id="cd01335">
    <property type="entry name" value="Radical_SAM"/>
    <property type="match status" value="1"/>
</dbReference>
<evidence type="ECO:0000256" key="1">
    <source>
        <dbReference type="ARBA" id="ARBA00001966"/>
    </source>
</evidence>
<keyword evidence="4" id="KW-0479">Metal-binding</keyword>
<dbReference type="InterPro" id="IPR040084">
    <property type="entry name" value="GTPase_Obg"/>
</dbReference>
<dbReference type="Proteomes" id="UP000035268">
    <property type="component" value="Chromosome"/>
</dbReference>
<dbReference type="PANTHER" id="PTHR43787">
    <property type="entry name" value="FEMO COFACTOR BIOSYNTHESIS PROTEIN NIFB-RELATED"/>
    <property type="match status" value="1"/>
</dbReference>
<dbReference type="OrthoDB" id="9800840at2"/>
<dbReference type="GO" id="GO:0046872">
    <property type="term" value="F:metal ion binding"/>
    <property type="evidence" value="ECO:0007669"/>
    <property type="project" value="UniProtKB-KW"/>
</dbReference>
<dbReference type="InterPro" id="IPR007197">
    <property type="entry name" value="rSAM"/>
</dbReference>
<keyword evidence="5" id="KW-0408">Iron</keyword>
<dbReference type="SFLD" id="SFLDG01083">
    <property type="entry name" value="Uncharacterised_Radical_SAM_Su"/>
    <property type="match status" value="1"/>
</dbReference>
<dbReference type="AlphaFoldDB" id="A0A0G3EF66"/>
<sequence length="307" mass="34181">MNDSCRYLFGPVVSRRLGRSLGVDLIPAKTCSISCIFCQLGPTRNPTLERREYVPTEQVIAELRAWIRAGGETDFITLAGSGEPTLHLHFDRVLKFLEPHPFRTALLSNGTLFTDPAVRRGAAHADVVKLSLSAWDRTSFERIHHPHPDLDFEPMMKGYRDFRSLYRGALWLEVFVVPGLNSGEEQVKRIAARAKEIRPDRVQLNTAVRPAAEAGVRAASPDKLQRLAALFDPPAEIAAPRAHGGTVSLPLSAQTLTGILQRHPATAAQLAEMIGHPEEAVRELLEDMVRAGRCHTREQKDETFFTR</sequence>
<evidence type="ECO:0000256" key="5">
    <source>
        <dbReference type="ARBA" id="ARBA00023004"/>
    </source>
</evidence>
<evidence type="ECO:0000313" key="9">
    <source>
        <dbReference type="Proteomes" id="UP000035268"/>
    </source>
</evidence>
<dbReference type="SFLD" id="SFLDS00029">
    <property type="entry name" value="Radical_SAM"/>
    <property type="match status" value="1"/>
</dbReference>
<dbReference type="KEGG" id="vbl:L21SP4_01864"/>
<keyword evidence="3" id="KW-0949">S-adenosyl-L-methionine</keyword>
<feature type="domain" description="Radical SAM core" evidence="7">
    <location>
        <begin position="17"/>
        <end position="241"/>
    </location>
</feature>
<reference evidence="9" key="1">
    <citation type="submission" date="2015-02" db="EMBL/GenBank/DDBJ databases">
        <title>Description and complete genome sequence of the first cultured representative of the subdivision 5 of the Verrucomicrobia phylum.</title>
        <authorList>
            <person name="Spring S."/>
            <person name="Bunk B."/>
            <person name="Sproer C."/>
            <person name="Klenk H.-P."/>
        </authorList>
    </citation>
    <scope>NUCLEOTIDE SEQUENCE [LARGE SCALE GENOMIC DNA]</scope>
    <source>
        <strain evidence="9">L21-Fru-AB</strain>
    </source>
</reference>
<evidence type="ECO:0000259" key="7">
    <source>
        <dbReference type="PROSITE" id="PS51918"/>
    </source>
</evidence>
<evidence type="ECO:0000313" key="8">
    <source>
        <dbReference type="EMBL" id="AKJ65101.1"/>
    </source>
</evidence>
<comment type="cofactor">
    <cofactor evidence="1">
        <name>[4Fe-4S] cluster</name>
        <dbReference type="ChEBI" id="CHEBI:49883"/>
    </cofactor>
</comment>
<name>A0A0G3EF66_9BACT</name>
<organism evidence="8 9">
    <name type="scientific">Kiritimatiella glycovorans</name>
    <dbReference type="NCBI Taxonomy" id="1307763"/>
    <lineage>
        <taxon>Bacteria</taxon>
        <taxon>Pseudomonadati</taxon>
        <taxon>Kiritimatiellota</taxon>
        <taxon>Kiritimatiellia</taxon>
        <taxon>Kiritimatiellales</taxon>
        <taxon>Kiritimatiellaceae</taxon>
        <taxon>Kiritimatiella</taxon>
    </lineage>
</organism>
<dbReference type="PROSITE" id="PS51918">
    <property type="entry name" value="RADICAL_SAM"/>
    <property type="match status" value="1"/>
</dbReference>
<dbReference type="Pfam" id="PF04055">
    <property type="entry name" value="Radical_SAM"/>
    <property type="match status" value="1"/>
</dbReference>
<dbReference type="Gene3D" id="3.20.20.70">
    <property type="entry name" value="Aldolase class I"/>
    <property type="match status" value="1"/>
</dbReference>
<dbReference type="SUPFAM" id="SSF102114">
    <property type="entry name" value="Radical SAM enzymes"/>
    <property type="match status" value="1"/>
</dbReference>
<dbReference type="InterPro" id="IPR013785">
    <property type="entry name" value="Aldolase_TIM"/>
</dbReference>
<evidence type="ECO:0000256" key="4">
    <source>
        <dbReference type="ARBA" id="ARBA00022723"/>
    </source>
</evidence>
<dbReference type="EMBL" id="CP010904">
    <property type="protein sequence ID" value="AKJ65101.1"/>
    <property type="molecule type" value="Genomic_DNA"/>
</dbReference>
<reference evidence="8 9" key="2">
    <citation type="journal article" date="2016" name="ISME J.">
        <title>Characterization of the first cultured representative of Verrucomicrobia subdivision 5 indicates the proposal of a novel phylum.</title>
        <authorList>
            <person name="Spring S."/>
            <person name="Bunk B."/>
            <person name="Sproer C."/>
            <person name="Schumann P."/>
            <person name="Rohde M."/>
            <person name="Tindall B.J."/>
            <person name="Klenk H.P."/>
        </authorList>
    </citation>
    <scope>NUCLEOTIDE SEQUENCE [LARGE SCALE GENOMIC DNA]</scope>
    <source>
        <strain evidence="8 9">L21-Fru-AB</strain>
    </source>
</reference>
<dbReference type="STRING" id="1307763.L21SP4_01864"/>
<evidence type="ECO:0000256" key="3">
    <source>
        <dbReference type="ARBA" id="ARBA00022691"/>
    </source>
</evidence>
<gene>
    <name evidence="8" type="ORF">L21SP4_01864</name>
</gene>
<dbReference type="RefSeq" id="WP_052882367.1">
    <property type="nucleotide sequence ID" value="NZ_CP010904.1"/>
</dbReference>
<dbReference type="GO" id="GO:0003824">
    <property type="term" value="F:catalytic activity"/>
    <property type="evidence" value="ECO:0007669"/>
    <property type="project" value="InterPro"/>
</dbReference>
<keyword evidence="9" id="KW-1185">Reference proteome</keyword>
<dbReference type="PANTHER" id="PTHR43787:SF11">
    <property type="entry name" value="UPF0026 PROTEIN SLR1464"/>
    <property type="match status" value="1"/>
</dbReference>
<keyword evidence="2" id="KW-0004">4Fe-4S</keyword>
<keyword evidence="6" id="KW-0411">Iron-sulfur</keyword>
<dbReference type="InterPro" id="IPR058240">
    <property type="entry name" value="rSAM_sf"/>
</dbReference>
<evidence type="ECO:0000256" key="6">
    <source>
        <dbReference type="ARBA" id="ARBA00023014"/>
    </source>
</evidence>
<proteinExistence type="predicted"/>
<evidence type="ECO:0000256" key="2">
    <source>
        <dbReference type="ARBA" id="ARBA00022485"/>
    </source>
</evidence>
<accession>A0A0G3EF66</accession>